<dbReference type="Proteomes" id="UP000253529">
    <property type="component" value="Unassembled WGS sequence"/>
</dbReference>
<keyword evidence="1" id="KW-0472">Membrane</keyword>
<keyword evidence="1" id="KW-1133">Transmembrane helix</keyword>
<keyword evidence="3" id="KW-1185">Reference proteome</keyword>
<dbReference type="AlphaFoldDB" id="A0A366FBE8"/>
<evidence type="ECO:0000313" key="3">
    <source>
        <dbReference type="Proteomes" id="UP000253529"/>
    </source>
</evidence>
<dbReference type="EMBL" id="QNRK01000015">
    <property type="protein sequence ID" value="RBP11961.1"/>
    <property type="molecule type" value="Genomic_DNA"/>
</dbReference>
<evidence type="ECO:0000256" key="1">
    <source>
        <dbReference type="SAM" id="Phobius"/>
    </source>
</evidence>
<keyword evidence="1" id="KW-0812">Transmembrane</keyword>
<protein>
    <submittedName>
        <fullName evidence="2">Uncharacterized protein</fullName>
    </submittedName>
</protein>
<feature type="transmembrane region" description="Helical" evidence="1">
    <location>
        <begin position="15"/>
        <end position="37"/>
    </location>
</feature>
<name>A0A366FBE8_9HYPH</name>
<dbReference type="RefSeq" id="WP_281016083.1">
    <property type="nucleotide sequence ID" value="NZ_QNRK01000015.1"/>
</dbReference>
<accession>A0A366FBE8</accession>
<evidence type="ECO:0000313" key="2">
    <source>
        <dbReference type="EMBL" id="RBP11961.1"/>
    </source>
</evidence>
<proteinExistence type="predicted"/>
<organism evidence="2 3">
    <name type="scientific">Roseiarcus fermentans</name>
    <dbReference type="NCBI Taxonomy" id="1473586"/>
    <lineage>
        <taxon>Bacteria</taxon>
        <taxon>Pseudomonadati</taxon>
        <taxon>Pseudomonadota</taxon>
        <taxon>Alphaproteobacteria</taxon>
        <taxon>Hyphomicrobiales</taxon>
        <taxon>Roseiarcaceae</taxon>
        <taxon>Roseiarcus</taxon>
    </lineage>
</organism>
<gene>
    <name evidence="2" type="ORF">DFR50_11568</name>
</gene>
<sequence>MGNESVRGTTALELALAWSFVGIPLLWGIYGTVANAMKLFQ</sequence>
<reference evidence="2 3" key="1">
    <citation type="submission" date="2018-06" db="EMBL/GenBank/DDBJ databases">
        <title>Genomic Encyclopedia of Type Strains, Phase IV (KMG-IV): sequencing the most valuable type-strain genomes for metagenomic binning, comparative biology and taxonomic classification.</title>
        <authorList>
            <person name="Goeker M."/>
        </authorList>
    </citation>
    <scope>NUCLEOTIDE SEQUENCE [LARGE SCALE GENOMIC DNA]</scope>
    <source>
        <strain evidence="2 3">DSM 24875</strain>
    </source>
</reference>
<comment type="caution">
    <text evidence="2">The sequence shown here is derived from an EMBL/GenBank/DDBJ whole genome shotgun (WGS) entry which is preliminary data.</text>
</comment>